<dbReference type="InterPro" id="IPR003599">
    <property type="entry name" value="Ig_sub"/>
</dbReference>
<dbReference type="SUPFAM" id="SSF49313">
    <property type="entry name" value="Cadherin-like"/>
    <property type="match status" value="5"/>
</dbReference>
<dbReference type="GO" id="GO:0005509">
    <property type="term" value="F:calcium ion binding"/>
    <property type="evidence" value="ECO:0007669"/>
    <property type="project" value="InterPro"/>
</dbReference>
<dbReference type="SMART" id="SM00409">
    <property type="entry name" value="IG"/>
    <property type="match status" value="7"/>
</dbReference>
<sequence>MKLTSTSSKWSTKWILFSLFVVLLTLNFSKSYAQRVYATTTNVKSITVDNPSFATDANTANFATVKSYGGALLGFGKYSGELELVFPSSIPANKTTYIRIDFDEDVLNLLLQGNLGSLLANVVGGVALGNHYFTVGARNGNTPVPPSGSSSGAFSNSNLRIVKDAAGLFYIAIKPTAAYDRVYIKDNTDALLLGANNETKVYNAFYASGAGSCDPAFATDYDGAGLTASLLGIGKAGVTNPEFAIDNNSNTASQVGLGLISVVGSISQNIYFAEPTVATDELNIKMSVDPTLVTLGLLNNVLIETYLGDNLVSSNPANTLLNLDLLTLLGNGQPIRLAVAPGALFDRARITVTSLVGVNIAQNINLFSVTRTAPRPTFTGAQSNAPNSCYNSTNILAATTAAGNQLVWYDVLEGGTALATTASTGTYTTPALTANKTYYVAAKKPGCEESIRVPINITVNPTITFTTTTLNNGAVGSTYNKQITAATGGTPGFTYSLAPGSSLPAGLSLATNGTISGTPTVAGTSNFSIVATDSKNCTVTTPFSIVVNNAMALGAATLPNGMVGKPYPSQVLPAATGGTSPYTYTATGLPPGLSFNPTTRAITGTPTTAGPYTVTLKATDNAGNFITKDYPLTIAPALALASGPLPNGTINEVYPTQTLAEATGGTGPYTYGLTGLPAGLTFNPATREISGTPTVAGISPLVLTATDADGNIVTANYSLTIGNVNGSPDCNAANSQSSGISGGVCVLCSINNPSNSVDGNKTNFTRISLPVALLNVEAFQVLNFPSAGQATDKIRLDLGTPVGLTDLSVLSNITVTVMNGATVVSTHVLNSGLINLQLLSGNRFIATVPTGGAFDRVEVRIKALVGALGNYDIYGAAINYASPVVATPGLTACFGSTTTLNATPNAGTTLAWFADLAGGTALATGNTLTTPALTTNKTYYIEVTRAGCTDPVRTPVNVVVNPNIVFAATTLNNGAIGTPYSKQIDAAVGGTPAFTYALAPGSSLPAGLSLAANGTITGTPTTLGTSNFSIVATDSKSCSVTTAFTMTITNTPLALASGPLPDGTINELYPTQTLAGATGGTGPYTYGLTGLPAGLTFNPVTREITGTPTVAGIFPLILTATDANSNTVTANYSITVANVNGSPDCNAANSQSNGITGGICVLCSINNPNNSVDGNKTNFTRISLPVALLNVEAFQALNFASAGQAGDKIRLDLATPVGLADLSVLSNITVNVMNGATVVNSYVLNSSLIDLQLLSGNRFIATVPATGAFNKVEVRIKALVGALGNYDIYGAAINYAAPTVAAAGLTACSGSTTTLSATPNAGTTLAWFATLTGGTALATGNSFTTPILTSNKTYYIEVSRAGCVDPIRVPVDVTVTPVLAVPSVPATAAVCNGSPAVLAVNNPDATITYRWYEAATGGTSIFSGATYTTPVLVANKTYYVEASKNGCVSATRAAVAVTVGTRPNLPIVTTNAVTISSGQNTTLQATTDVGNTLNWYNAPTAGVLQGTGTSFTTPNLTTNTTYYVEAVNATGCSSATRVAVTVTVTGGSGSPDCNAANSQSSGITGGICVLCTINNPTNSVDGDKTNFTRITLPVALLNVEAFQVLNFSSTGQATDHIRLDLGTPVGLADLSVLSNITINVMNGATVVSTYALNSSLINLQLLSGNRFIAMVPAGGAFDRVEIRIKALVGALGNYDIYGASIIYAAPTVSTAGLTTCSGSTTTLTATPNGGTTLAWFANATGGVALATGNTFNTPALTVNTTYYIEVSRAGCANPERVPVEVTVTPVLAMPVIPATAAVCAGSPAVLAVTNPDATITYRWYEAATGGVPVFSGATFTTPALTANKTYYVEASKNGCVSASRAAVVVTVSPRPVLPVVQASATTISAGQSVVLTATSSDATAIYKWYPTAVSTTPVYTGSTYVTPPLLTTTSYFVEASFASSGCVSSSRVMITITVDGNGPNPVPCESAITQTNGVNGIALLAGVSNAGLAIDADSKTSSTLFMPVGLLNASVYQRLGFGGSSNIGDKVSVLITSPGKLLSLALLGSVELSTSNGGVNNNDALVSNNALIDIQLLSGNTQALLTFTPAKVFDAVEVKLNSGLVGALTSIGVNYAQRVIMAPEVDAASVSACLNQPATLSVKNPKANLTYKWYNAAGVYQAGKDGVTFVTPSVTANTSYFVAASSASGCISAQTEIKLTLTGAPILPELVAPNVTVCAGTAAILQVKNPVPGITYKWYDGTGVYQAGKDGPTFTIASVTTTATYQVEAVNSCGTASARATATVKPGTLDLPLLNPPSTTISTGTSAILTASSSSPGAIFNWYASANSTTILATGSTFVTPILTATTTYYVEAIVPGGCPASGRASVTVTVVPNGPPVVTPCGTATIAIADGVNGVALLAGVSNPNLAVDNFAETGSTLRMPVGIVGAYVYQRIGFAGGLSNVGDLLKISITSPGKLLSLSALPSINVVTYNGGVSNNDLMAANNPLINVELLSDNSAIILTYAPTSRFDGVEVRLNSGLVGALTSINLNYAQRSNVAPKVNSNNLSTCEGTSTLLNVKDPIAGVVYKWYLGNVYQTGKDGVSFTTDASLPAGTYTYNVTAFAKGCESAPTPITVVVLIRPVPPVPSPSNPATTCVGTSATLSVQAVNGITFNWYDANGGLLALNTRTYTTPASLAAGAYTFNVEAVNANTCTSSTRTSISLTVGSGSTAADIQLTGARSVCNGSTGTITATSTTVINPVFTWYSNANLTTPIFTGATFITPVLTANATYYVTVKGSNKCENGVGAAAIITFTVNPPAIASDITLSGATTICGGSSAVLTASSTTVTNPVFKWYSNASLTTLVYTGATFTTPVLNANTTYYVTVSGDNKCENSSANAKAAAIVVNSAPNAPVIAASGTSICTGNATILTVQNPQTGITYEFYSAATGGTALGTGTSFTTPVLNANTDYYVQAVNSTGCSNAGGRVKVTVTVSAKPGAPTVASATISSCVGSTAVITVSNPQTGVTYSYYTAATGGTAVGTGNTFTTPALTTTTIYYVEASVGTCSSTTRTAVTVNIGAVLATPVLSVQSKTVSSIIFSWNVINGATGYEISLDGGTTWQVPSSGANGTTHTVSGLTANQSVTITVRAKGQASCQTSANATPLTERTDGQSTDLYVPNTFTPNGDGNNDIFLAYGNTVSRYKMRVYNQWGQFVFESNSLNTGWDGTFKGSMQPTGVYVYYIDVTFTNGQTKMIKGTITLLR</sequence>
<dbReference type="InterPro" id="IPR013783">
    <property type="entry name" value="Ig-like_fold"/>
</dbReference>
<dbReference type="CDD" id="cd00063">
    <property type="entry name" value="FN3"/>
    <property type="match status" value="1"/>
</dbReference>
<reference evidence="2 3" key="1">
    <citation type="submission" date="2016-10" db="EMBL/GenBank/DDBJ databases">
        <authorList>
            <person name="de Groot N.N."/>
        </authorList>
    </citation>
    <scope>NUCLEOTIDE SEQUENCE [LARGE SCALE GENOMIC DNA]</scope>
    <source>
        <strain evidence="2 3">DSM 18684</strain>
    </source>
</reference>
<evidence type="ECO:0000259" key="1">
    <source>
        <dbReference type="PROSITE" id="PS50853"/>
    </source>
</evidence>
<feature type="domain" description="Fibronectin type-III" evidence="1">
    <location>
        <begin position="3057"/>
        <end position="3145"/>
    </location>
</feature>
<proteinExistence type="predicted"/>
<dbReference type="Proteomes" id="UP000199666">
    <property type="component" value="Unassembled WGS sequence"/>
</dbReference>
<dbReference type="SMART" id="SM00736">
    <property type="entry name" value="CADG"/>
    <property type="match status" value="4"/>
</dbReference>
<dbReference type="EMBL" id="FOPP01000014">
    <property type="protein sequence ID" value="SFH48037.1"/>
    <property type="molecule type" value="Genomic_DNA"/>
</dbReference>
<keyword evidence="3" id="KW-1185">Reference proteome</keyword>
<accession>A0A1I3AD75</accession>
<dbReference type="InterPro" id="IPR036179">
    <property type="entry name" value="Ig-like_dom_sf"/>
</dbReference>
<dbReference type="SUPFAM" id="SSF48726">
    <property type="entry name" value="Immunoglobulin"/>
    <property type="match status" value="1"/>
</dbReference>
<dbReference type="OrthoDB" id="1236981at2"/>
<dbReference type="SMART" id="SM00060">
    <property type="entry name" value="FN3"/>
    <property type="match status" value="2"/>
</dbReference>
<dbReference type="Pfam" id="PF05345">
    <property type="entry name" value="He_PIG"/>
    <property type="match status" value="5"/>
</dbReference>
<dbReference type="RefSeq" id="WP_090997828.1">
    <property type="nucleotide sequence ID" value="NZ_FOPP01000014.1"/>
</dbReference>
<protein>
    <submittedName>
        <fullName evidence="2">Gliding motility-associated C-terminal domain-containing protein</fullName>
    </submittedName>
</protein>
<dbReference type="InterPro" id="IPR026341">
    <property type="entry name" value="T9SS_type_B"/>
</dbReference>
<gene>
    <name evidence="2" type="ORF">SAMN04489864_11421</name>
</gene>
<dbReference type="InterPro" id="IPR015919">
    <property type="entry name" value="Cadherin-like_sf"/>
</dbReference>
<dbReference type="Pfam" id="PF19081">
    <property type="entry name" value="Ig_7"/>
    <property type="match status" value="17"/>
</dbReference>
<dbReference type="NCBIfam" id="TIGR04131">
    <property type="entry name" value="Bac_Flav_CTERM"/>
    <property type="match status" value="1"/>
</dbReference>
<evidence type="ECO:0000313" key="2">
    <source>
        <dbReference type="EMBL" id="SFH48037.1"/>
    </source>
</evidence>
<dbReference type="InterPro" id="IPR044023">
    <property type="entry name" value="Ig_7"/>
</dbReference>
<dbReference type="InterPro" id="IPR003961">
    <property type="entry name" value="FN3_dom"/>
</dbReference>
<evidence type="ECO:0000313" key="3">
    <source>
        <dbReference type="Proteomes" id="UP000199666"/>
    </source>
</evidence>
<dbReference type="SUPFAM" id="SSF49265">
    <property type="entry name" value="Fibronectin type III"/>
    <property type="match status" value="1"/>
</dbReference>
<dbReference type="Pfam" id="PF13585">
    <property type="entry name" value="CHU_C"/>
    <property type="match status" value="1"/>
</dbReference>
<dbReference type="InterPro" id="IPR006644">
    <property type="entry name" value="Cadg"/>
</dbReference>
<dbReference type="Gene3D" id="2.60.40.10">
    <property type="entry name" value="Immunoglobulins"/>
    <property type="match status" value="7"/>
</dbReference>
<dbReference type="STRING" id="414048.SAMN04489864_11421"/>
<name>A0A1I3AD75_9SPHI</name>
<dbReference type="InterPro" id="IPR036116">
    <property type="entry name" value="FN3_sf"/>
</dbReference>
<organism evidence="2 3">
    <name type="scientific">Pedobacter insulae</name>
    <dbReference type="NCBI Taxonomy" id="414048"/>
    <lineage>
        <taxon>Bacteria</taxon>
        <taxon>Pseudomonadati</taxon>
        <taxon>Bacteroidota</taxon>
        <taxon>Sphingobacteriia</taxon>
        <taxon>Sphingobacteriales</taxon>
        <taxon>Sphingobacteriaceae</taxon>
        <taxon>Pedobacter</taxon>
    </lineage>
</organism>
<dbReference type="GO" id="GO:0016020">
    <property type="term" value="C:membrane"/>
    <property type="evidence" value="ECO:0007669"/>
    <property type="project" value="InterPro"/>
</dbReference>
<dbReference type="PROSITE" id="PS50853">
    <property type="entry name" value="FN3"/>
    <property type="match status" value="1"/>
</dbReference>